<dbReference type="SUPFAM" id="SSF51735">
    <property type="entry name" value="NAD(P)-binding Rossmann-fold domains"/>
    <property type="match status" value="1"/>
</dbReference>
<evidence type="ECO:0000313" key="3">
    <source>
        <dbReference type="Proteomes" id="UP001212997"/>
    </source>
</evidence>
<keyword evidence="1" id="KW-0560">Oxidoreductase</keyword>
<protein>
    <recommendedName>
        <fullName evidence="4">NAD(P)-binding protein</fullName>
    </recommendedName>
</protein>
<accession>A0AAD5UVA6</accession>
<dbReference type="EMBL" id="JANAWD010000486">
    <property type="protein sequence ID" value="KAJ3478768.1"/>
    <property type="molecule type" value="Genomic_DNA"/>
</dbReference>
<organism evidence="2 3">
    <name type="scientific">Meripilus lineatus</name>
    <dbReference type="NCBI Taxonomy" id="2056292"/>
    <lineage>
        <taxon>Eukaryota</taxon>
        <taxon>Fungi</taxon>
        <taxon>Dikarya</taxon>
        <taxon>Basidiomycota</taxon>
        <taxon>Agaricomycotina</taxon>
        <taxon>Agaricomycetes</taxon>
        <taxon>Polyporales</taxon>
        <taxon>Meripilaceae</taxon>
        <taxon>Meripilus</taxon>
    </lineage>
</organism>
<dbReference type="InterPro" id="IPR052228">
    <property type="entry name" value="Sec_Metab_Biosynth_Oxidored"/>
</dbReference>
<dbReference type="Pfam" id="PF00106">
    <property type="entry name" value="adh_short"/>
    <property type="match status" value="1"/>
</dbReference>
<evidence type="ECO:0000256" key="1">
    <source>
        <dbReference type="ARBA" id="ARBA00023002"/>
    </source>
</evidence>
<sequence>MPVPSIAEVRASNSAFDFPYVPIALITGGTSGIGKAIAEDLARITHGNVHIILLGRNRAAAESIISSFPRPTSPEAIHEFIECDVTLIKNIEKVTLDLRARLPRLNVLVLAAGAIDLKGRNETEEGIDRKLELAYYSRWKFLFDLSPLLHTAKEKEQVASAMSVLGPIRAGKIDLDDLGMKKRYGLSKFSHAAATYTDLMVEAYAERYPDVSFIHIYPGAVRTPLLNIFSHWTLIPFNWLFRAMVYPGSVPPEYCAHWLVWTLLLPEGGASRWGEKGKRLGPNPYYSGSQVVEKLWNHTEAEIERALAVPS</sequence>
<name>A0AAD5UVA6_9APHY</name>
<dbReference type="PANTHER" id="PTHR47534:SF3">
    <property type="entry name" value="ALCOHOL DEHYDROGENASE-LIKE C-TERMINAL DOMAIN-CONTAINING PROTEIN"/>
    <property type="match status" value="1"/>
</dbReference>
<dbReference type="InterPro" id="IPR002347">
    <property type="entry name" value="SDR_fam"/>
</dbReference>
<dbReference type="PANTHER" id="PTHR47534">
    <property type="entry name" value="YALI0E05731P"/>
    <property type="match status" value="1"/>
</dbReference>
<dbReference type="PRINTS" id="PR00081">
    <property type="entry name" value="GDHRDH"/>
</dbReference>
<gene>
    <name evidence="2" type="ORF">NLI96_g9528</name>
</gene>
<proteinExistence type="predicted"/>
<dbReference type="AlphaFoldDB" id="A0AAD5UVA6"/>
<keyword evidence="3" id="KW-1185">Reference proteome</keyword>
<evidence type="ECO:0008006" key="4">
    <source>
        <dbReference type="Google" id="ProtNLM"/>
    </source>
</evidence>
<dbReference type="Gene3D" id="3.40.50.720">
    <property type="entry name" value="NAD(P)-binding Rossmann-like Domain"/>
    <property type="match status" value="1"/>
</dbReference>
<dbReference type="Proteomes" id="UP001212997">
    <property type="component" value="Unassembled WGS sequence"/>
</dbReference>
<comment type="caution">
    <text evidence="2">The sequence shown here is derived from an EMBL/GenBank/DDBJ whole genome shotgun (WGS) entry which is preliminary data.</text>
</comment>
<reference evidence="2" key="1">
    <citation type="submission" date="2022-07" db="EMBL/GenBank/DDBJ databases">
        <title>Genome Sequence of Physisporinus lineatus.</title>
        <authorList>
            <person name="Buettner E."/>
        </authorList>
    </citation>
    <scope>NUCLEOTIDE SEQUENCE</scope>
    <source>
        <strain evidence="2">VT162</strain>
    </source>
</reference>
<dbReference type="InterPro" id="IPR036291">
    <property type="entry name" value="NAD(P)-bd_dom_sf"/>
</dbReference>
<dbReference type="GO" id="GO:0016491">
    <property type="term" value="F:oxidoreductase activity"/>
    <property type="evidence" value="ECO:0007669"/>
    <property type="project" value="UniProtKB-KW"/>
</dbReference>
<evidence type="ECO:0000313" key="2">
    <source>
        <dbReference type="EMBL" id="KAJ3478768.1"/>
    </source>
</evidence>